<feature type="transmembrane region" description="Helical" evidence="20">
    <location>
        <begin position="6"/>
        <end position="27"/>
    </location>
</feature>
<evidence type="ECO:0000256" key="13">
    <source>
        <dbReference type="ARBA" id="ARBA00023136"/>
    </source>
</evidence>
<evidence type="ECO:0000256" key="12">
    <source>
        <dbReference type="ARBA" id="ARBA00023098"/>
    </source>
</evidence>
<keyword evidence="10" id="KW-0997">Cell inner membrane</keyword>
<reference evidence="22 23" key="1">
    <citation type="submission" date="2024-06" db="EMBL/GenBank/DDBJ databases">
        <title>Draft genome sequence of Helicobacter trogontum NHP16-4001.</title>
        <authorList>
            <person name="Rimbara E."/>
            <person name="Suzuki M."/>
        </authorList>
    </citation>
    <scope>NUCLEOTIDE SEQUENCE [LARGE SCALE GENOMIC DNA]</scope>
    <source>
        <strain evidence="22 23">NHP16-4001</strain>
    </source>
</reference>
<keyword evidence="20" id="KW-1133">Transmembrane helix</keyword>
<dbReference type="SUPFAM" id="SSF69593">
    <property type="entry name" value="Glycerol-3-phosphate (1)-acyltransferase"/>
    <property type="match status" value="1"/>
</dbReference>
<comment type="similarity">
    <text evidence="5 18">Belongs to the 1-acyl-sn-glycerol-3-phosphate acyltransferase family.</text>
</comment>
<evidence type="ECO:0000256" key="19">
    <source>
        <dbReference type="SAM" id="MobiDB-lite"/>
    </source>
</evidence>
<gene>
    <name evidence="22" type="primary">plsC</name>
    <name evidence="22" type="ORF">NHP164001_02710</name>
</gene>
<evidence type="ECO:0000256" key="14">
    <source>
        <dbReference type="ARBA" id="ARBA00023209"/>
    </source>
</evidence>
<evidence type="ECO:0000313" key="22">
    <source>
        <dbReference type="EMBL" id="GAB0172258.1"/>
    </source>
</evidence>
<feature type="compositionally biased region" description="Polar residues" evidence="19">
    <location>
        <begin position="252"/>
        <end position="264"/>
    </location>
</feature>
<evidence type="ECO:0000313" key="23">
    <source>
        <dbReference type="Proteomes" id="UP001562457"/>
    </source>
</evidence>
<evidence type="ECO:0000256" key="6">
    <source>
        <dbReference type="ARBA" id="ARBA00013211"/>
    </source>
</evidence>
<comment type="domain">
    <text evidence="18">The HXXXXD motif is essential for acyltransferase activity and may constitute the binding site for the phosphate moiety of the glycerol-3-phosphate.</text>
</comment>
<organism evidence="22 23">
    <name type="scientific">Helicobacter trogontum</name>
    <dbReference type="NCBI Taxonomy" id="50960"/>
    <lineage>
        <taxon>Bacteria</taxon>
        <taxon>Pseudomonadati</taxon>
        <taxon>Campylobacterota</taxon>
        <taxon>Epsilonproteobacteria</taxon>
        <taxon>Campylobacterales</taxon>
        <taxon>Helicobacteraceae</taxon>
        <taxon>Helicobacter</taxon>
    </lineage>
</organism>
<keyword evidence="14 18" id="KW-0594">Phospholipid biosynthesis</keyword>
<comment type="caution">
    <text evidence="22">The sequence shown here is derived from an EMBL/GenBank/DDBJ whole genome shotgun (WGS) entry which is preliminary data.</text>
</comment>
<feature type="domain" description="Phospholipid/glycerol acyltransferase" evidence="21">
    <location>
        <begin position="62"/>
        <end position="177"/>
    </location>
</feature>
<dbReference type="GO" id="GO:0016746">
    <property type="term" value="F:acyltransferase activity"/>
    <property type="evidence" value="ECO:0007669"/>
    <property type="project" value="UniProtKB-KW"/>
</dbReference>
<comment type="pathway">
    <text evidence="4">Lipid metabolism.</text>
</comment>
<evidence type="ECO:0000259" key="21">
    <source>
        <dbReference type="SMART" id="SM00563"/>
    </source>
</evidence>
<keyword evidence="8" id="KW-1003">Cell membrane</keyword>
<evidence type="ECO:0000256" key="2">
    <source>
        <dbReference type="ARBA" id="ARBA00004417"/>
    </source>
</evidence>
<evidence type="ECO:0000256" key="9">
    <source>
        <dbReference type="ARBA" id="ARBA00022516"/>
    </source>
</evidence>
<dbReference type="NCBIfam" id="TIGR00530">
    <property type="entry name" value="AGP_acyltrn"/>
    <property type="match status" value="1"/>
</dbReference>
<keyword evidence="12 18" id="KW-0443">Lipid metabolism</keyword>
<dbReference type="EMBL" id="BAAFHN010000003">
    <property type="protein sequence ID" value="GAB0172258.1"/>
    <property type="molecule type" value="Genomic_DNA"/>
</dbReference>
<name>A0ABQ0D1P3_9HELI</name>
<dbReference type="PANTHER" id="PTHR10434:SF59">
    <property type="entry name" value="1-ACYL-SN-GLYCEROL-3-PHOSPHATE ACYLTRANSFERASE"/>
    <property type="match status" value="1"/>
</dbReference>
<keyword evidence="20" id="KW-0812">Transmembrane</keyword>
<dbReference type="EC" id="2.3.1.51" evidence="6 18"/>
<keyword evidence="11 18" id="KW-0808">Transferase</keyword>
<dbReference type="CDD" id="cd07989">
    <property type="entry name" value="LPLAT_AGPAT-like"/>
    <property type="match status" value="1"/>
</dbReference>
<evidence type="ECO:0000256" key="15">
    <source>
        <dbReference type="ARBA" id="ARBA00023264"/>
    </source>
</evidence>
<dbReference type="InterPro" id="IPR002123">
    <property type="entry name" value="Plipid/glycerol_acylTrfase"/>
</dbReference>
<evidence type="ECO:0000256" key="1">
    <source>
        <dbReference type="ARBA" id="ARBA00001141"/>
    </source>
</evidence>
<keyword evidence="9 18" id="KW-0444">Lipid biosynthesis</keyword>
<evidence type="ECO:0000256" key="4">
    <source>
        <dbReference type="ARBA" id="ARBA00005189"/>
    </source>
</evidence>
<evidence type="ECO:0000256" key="18">
    <source>
        <dbReference type="RuleBase" id="RU361267"/>
    </source>
</evidence>
<dbReference type="Proteomes" id="UP001562457">
    <property type="component" value="Unassembled WGS sequence"/>
</dbReference>
<keyword evidence="15 18" id="KW-1208">Phospholipid metabolism</keyword>
<protein>
    <recommendedName>
        <fullName evidence="7 18">1-acyl-sn-glycerol-3-phosphate acyltransferase</fullName>
        <ecNumber evidence="6 18">2.3.1.51</ecNumber>
    </recommendedName>
</protein>
<dbReference type="SMART" id="SM00563">
    <property type="entry name" value="PlsC"/>
    <property type="match status" value="1"/>
</dbReference>
<dbReference type="Pfam" id="PF01553">
    <property type="entry name" value="Acyltransferase"/>
    <property type="match status" value="1"/>
</dbReference>
<keyword evidence="16 18" id="KW-0012">Acyltransferase</keyword>
<dbReference type="RefSeq" id="WP_034317315.1">
    <property type="nucleotide sequence ID" value="NZ_BAAFHN010000003.1"/>
</dbReference>
<comment type="catalytic activity">
    <reaction evidence="1 18">
        <text>a 1-acyl-sn-glycero-3-phosphate + an acyl-CoA = a 1,2-diacyl-sn-glycero-3-phosphate + CoA</text>
        <dbReference type="Rhea" id="RHEA:19709"/>
        <dbReference type="ChEBI" id="CHEBI:57287"/>
        <dbReference type="ChEBI" id="CHEBI:57970"/>
        <dbReference type="ChEBI" id="CHEBI:58342"/>
        <dbReference type="ChEBI" id="CHEBI:58608"/>
        <dbReference type="EC" id="2.3.1.51"/>
    </reaction>
</comment>
<evidence type="ECO:0000256" key="5">
    <source>
        <dbReference type="ARBA" id="ARBA00008655"/>
    </source>
</evidence>
<evidence type="ECO:0000256" key="3">
    <source>
        <dbReference type="ARBA" id="ARBA00004728"/>
    </source>
</evidence>
<dbReference type="PANTHER" id="PTHR10434">
    <property type="entry name" value="1-ACYL-SN-GLYCEROL-3-PHOSPHATE ACYLTRANSFERASE"/>
    <property type="match status" value="1"/>
</dbReference>
<evidence type="ECO:0000256" key="16">
    <source>
        <dbReference type="ARBA" id="ARBA00023315"/>
    </source>
</evidence>
<sequence>MEKLRGYFATFTIALGLACVIIGIYFFRNKNNGRVARRYSGYFFPANGLKMERVGDYDLDAQLVIVNHQSASDIICLEGDHPLNICWVAKKQLGELPFYGYALKLPEMILIDREDKKGIIQLLKEAKEKINQKRPIVIFPEGTRGPGKRAFLPFKPGAKILAEKLNLKVQPIVFINTRKVYDSNPISVRSNVARVVCMPAFTPDFNTNWYEQLEKDMFEVYCKHYDELNPNEAILDSTNLSSKDSNTKDTNNEQLDSKPFANTK</sequence>
<evidence type="ECO:0000256" key="10">
    <source>
        <dbReference type="ARBA" id="ARBA00022519"/>
    </source>
</evidence>
<proteinExistence type="inferred from homology"/>
<comment type="function">
    <text evidence="17">Converts lysophosphatidic acid (LPA) into phosphatidic acid by incorporating acyl moiety at the 2 position.</text>
</comment>
<evidence type="ECO:0000256" key="8">
    <source>
        <dbReference type="ARBA" id="ARBA00022475"/>
    </source>
</evidence>
<keyword evidence="13 20" id="KW-0472">Membrane</keyword>
<comment type="subcellular location">
    <subcellularLocation>
        <location evidence="2">Cell inner membrane</location>
        <topology evidence="2">Peripheral membrane protein</topology>
    </subcellularLocation>
</comment>
<dbReference type="InterPro" id="IPR004552">
    <property type="entry name" value="AGP_acyltrans"/>
</dbReference>
<evidence type="ECO:0000256" key="11">
    <source>
        <dbReference type="ARBA" id="ARBA00022679"/>
    </source>
</evidence>
<accession>A0ABQ0D1P3</accession>
<evidence type="ECO:0000256" key="20">
    <source>
        <dbReference type="SAM" id="Phobius"/>
    </source>
</evidence>
<feature type="region of interest" description="Disordered" evidence="19">
    <location>
        <begin position="236"/>
        <end position="264"/>
    </location>
</feature>
<comment type="pathway">
    <text evidence="3">Phospholipid metabolism; CDP-diacylglycerol biosynthesis; CDP-diacylglycerol from sn-glycerol 3-phosphate: step 2/3.</text>
</comment>
<keyword evidence="23" id="KW-1185">Reference proteome</keyword>
<evidence type="ECO:0000256" key="17">
    <source>
        <dbReference type="ARBA" id="ARBA00037183"/>
    </source>
</evidence>
<dbReference type="PROSITE" id="PS51257">
    <property type="entry name" value="PROKAR_LIPOPROTEIN"/>
    <property type="match status" value="1"/>
</dbReference>
<evidence type="ECO:0000256" key="7">
    <source>
        <dbReference type="ARBA" id="ARBA00016139"/>
    </source>
</evidence>